<dbReference type="InterPro" id="IPR048931">
    <property type="entry name" value="WHD_2nd_SelB_bact"/>
</dbReference>
<evidence type="ECO:0000256" key="8">
    <source>
        <dbReference type="ARBA" id="ARBA00031615"/>
    </source>
</evidence>
<dbReference type="Proteomes" id="UP000292939">
    <property type="component" value="Chromosome"/>
</dbReference>
<dbReference type="Pfam" id="PF21214">
    <property type="entry name" value="WHD_2nd_SelB_bact"/>
    <property type="match status" value="1"/>
</dbReference>
<dbReference type="OrthoDB" id="9803139at2"/>
<dbReference type="SUPFAM" id="SSF50465">
    <property type="entry name" value="EF-Tu/eEF-1alpha/eIF2-gamma C-terminal domain"/>
    <property type="match status" value="1"/>
</dbReference>
<dbReference type="CDD" id="cd04171">
    <property type="entry name" value="SelB"/>
    <property type="match status" value="1"/>
</dbReference>
<evidence type="ECO:0000256" key="7">
    <source>
        <dbReference type="ARBA" id="ARBA00025526"/>
    </source>
</evidence>
<dbReference type="RefSeq" id="WP_131278181.1">
    <property type="nucleotide sequence ID" value="NZ_CP031395.1"/>
</dbReference>
<dbReference type="SUPFAM" id="SSF52540">
    <property type="entry name" value="P-loop containing nucleoside triphosphate hydrolases"/>
    <property type="match status" value="1"/>
</dbReference>
<dbReference type="GO" id="GO:0005737">
    <property type="term" value="C:cytoplasm"/>
    <property type="evidence" value="ECO:0007669"/>
    <property type="project" value="UniProtKB-SubCell"/>
</dbReference>
<comment type="function">
    <text evidence="7">Translation factor necessary for the incorporation of selenocysteine into proteins. It probably replaces EF-Tu for the insertion of selenocysteine directed by the UGA codon. SelB binds GTP and GDP.</text>
</comment>
<dbReference type="Pfam" id="PF25461">
    <property type="entry name" value="Beta-barrel_SelB"/>
    <property type="match status" value="1"/>
</dbReference>
<dbReference type="InterPro" id="IPR027417">
    <property type="entry name" value="P-loop_NTPase"/>
</dbReference>
<dbReference type="PANTHER" id="PTHR43721">
    <property type="entry name" value="ELONGATION FACTOR TU-RELATED"/>
    <property type="match status" value="1"/>
</dbReference>
<dbReference type="InterPro" id="IPR057335">
    <property type="entry name" value="Beta-barrel_SelB"/>
</dbReference>
<dbReference type="PROSITE" id="PS51722">
    <property type="entry name" value="G_TR_2"/>
    <property type="match status" value="1"/>
</dbReference>
<evidence type="ECO:0000313" key="10">
    <source>
        <dbReference type="EMBL" id="QBK06378.1"/>
    </source>
</evidence>
<evidence type="ECO:0000259" key="9">
    <source>
        <dbReference type="PROSITE" id="PS51722"/>
    </source>
</evidence>
<dbReference type="Pfam" id="PF03144">
    <property type="entry name" value="GTP_EFTU_D2"/>
    <property type="match status" value="1"/>
</dbReference>
<evidence type="ECO:0000313" key="11">
    <source>
        <dbReference type="Proteomes" id="UP000292939"/>
    </source>
</evidence>
<dbReference type="SUPFAM" id="SSF50447">
    <property type="entry name" value="Translation proteins"/>
    <property type="match status" value="1"/>
</dbReference>
<dbReference type="CDD" id="cd15491">
    <property type="entry name" value="selB_III"/>
    <property type="match status" value="1"/>
</dbReference>
<dbReference type="InterPro" id="IPR009000">
    <property type="entry name" value="Transl_B-barrel_sf"/>
</dbReference>
<evidence type="ECO:0000256" key="2">
    <source>
        <dbReference type="ARBA" id="ARBA00015953"/>
    </source>
</evidence>
<dbReference type="AlphaFoldDB" id="A0A4P6ULT0"/>
<dbReference type="GO" id="GO:0003924">
    <property type="term" value="F:GTPase activity"/>
    <property type="evidence" value="ECO:0007669"/>
    <property type="project" value="InterPro"/>
</dbReference>
<dbReference type="InterPro" id="IPR015191">
    <property type="entry name" value="SelB_WHD4"/>
</dbReference>
<dbReference type="Gene3D" id="1.10.10.10">
    <property type="entry name" value="Winged helix-like DNA-binding domain superfamily/Winged helix DNA-binding domain"/>
    <property type="match status" value="3"/>
</dbReference>
<dbReference type="Gene3D" id="3.40.50.300">
    <property type="entry name" value="P-loop containing nucleotide triphosphate hydrolases"/>
    <property type="match status" value="1"/>
</dbReference>
<evidence type="ECO:0000256" key="4">
    <source>
        <dbReference type="ARBA" id="ARBA00022741"/>
    </source>
</evidence>
<evidence type="ECO:0000256" key="6">
    <source>
        <dbReference type="ARBA" id="ARBA00023134"/>
    </source>
</evidence>
<dbReference type="InterPro" id="IPR036390">
    <property type="entry name" value="WH_DNA-bd_sf"/>
</dbReference>
<dbReference type="InterPro" id="IPR050055">
    <property type="entry name" value="EF-Tu_GTPase"/>
</dbReference>
<dbReference type="InterPro" id="IPR004535">
    <property type="entry name" value="Transl_elong_SelB"/>
</dbReference>
<dbReference type="Pfam" id="PF09107">
    <property type="entry name" value="WHD_3rd_SelB"/>
    <property type="match status" value="1"/>
</dbReference>
<keyword evidence="3" id="KW-0963">Cytoplasm</keyword>
<dbReference type="Pfam" id="PF09106">
    <property type="entry name" value="WHD_2nd_SelB"/>
    <property type="match status" value="1"/>
</dbReference>
<dbReference type="PROSITE" id="PS00301">
    <property type="entry name" value="G_TR_1"/>
    <property type="match status" value="1"/>
</dbReference>
<dbReference type="CDD" id="cd03696">
    <property type="entry name" value="SelB_II"/>
    <property type="match status" value="1"/>
</dbReference>
<comment type="subcellular location">
    <subcellularLocation>
        <location evidence="1">Cytoplasm</location>
    </subcellularLocation>
</comment>
<reference evidence="10 11" key="1">
    <citation type="submission" date="2018-07" db="EMBL/GenBank/DDBJ databases">
        <title>Exploring interactions and the metabolic potential of the ultra-small soil bacteria Hylemonella gracilis.</title>
        <authorList>
            <person name="Tyc O."/>
            <person name="Kulkarni P."/>
            <person name="Gawehns F."/>
            <person name="Hundscheid M."/>
            <person name="Zweers H."/>
            <person name="Garbeva P."/>
        </authorList>
    </citation>
    <scope>NUCLEOTIDE SEQUENCE [LARGE SCALE GENOMIC DNA]</scope>
    <source>
        <strain evidence="10 11">NS1</strain>
    </source>
</reference>
<accession>A0A4P6ULT0</accession>
<dbReference type="GO" id="GO:0001514">
    <property type="term" value="P:selenocysteine incorporation"/>
    <property type="evidence" value="ECO:0007669"/>
    <property type="project" value="InterPro"/>
</dbReference>
<dbReference type="Gene3D" id="2.40.30.10">
    <property type="entry name" value="Translation factors"/>
    <property type="match status" value="1"/>
</dbReference>
<feature type="domain" description="Tr-type G" evidence="9">
    <location>
        <begin position="1"/>
        <end position="161"/>
    </location>
</feature>
<dbReference type="InterPro" id="IPR036388">
    <property type="entry name" value="WH-like_DNA-bd_sf"/>
</dbReference>
<dbReference type="PRINTS" id="PR00315">
    <property type="entry name" value="ELONGATNFCT"/>
</dbReference>
<dbReference type="InterPro" id="IPR004161">
    <property type="entry name" value="EFTu-like_2"/>
</dbReference>
<gene>
    <name evidence="10" type="primary">selB</name>
    <name evidence="10" type="ORF">DW355_04695</name>
</gene>
<keyword evidence="6" id="KW-0342">GTP-binding</keyword>
<proteinExistence type="predicted"/>
<dbReference type="SUPFAM" id="SSF46785">
    <property type="entry name" value="Winged helix' DNA-binding domain"/>
    <property type="match status" value="3"/>
</dbReference>
<dbReference type="NCBIfam" id="TIGR00475">
    <property type="entry name" value="selB"/>
    <property type="match status" value="1"/>
</dbReference>
<dbReference type="InterPro" id="IPR009001">
    <property type="entry name" value="Transl_elong_EF1A/Init_IF2_C"/>
</dbReference>
<dbReference type="InterPro" id="IPR031157">
    <property type="entry name" value="G_TR_CS"/>
</dbReference>
<sequence length="686" mass="73999">MIIGTAGHIDHGKTTLVRSLTGVDTDRLKEEKARGISIELGYAYTPLPQATGDDARQVLGFIDVPGHEKFVHTMAAGVAGIDHALLVVAADDGVMPQTREHLAIALLLGVREGSIALTKVDRVAAERIVAVRAELQALLDGTPLAGAMLFETTATREDDPGVAALRAHLFECARAHATRPDGGLFRLAVDRVFTLTGQGTVVTGTVFGGTARIGDSLRHSASGQGVRVRSIHAQNRASPSGHAGQRVALALAGIEKETIQRGDWIADARALRASRRMDVRLQLLPGAEIRAWTPVHVHLGAAHHLAHAVPLDGDILRPVDSTRSTDTVDRTSNAPSVQGSRVQLVFDTDVYATAGDRYILRNAQASRTLGGGQVLDPYAPERKRRSPARLAWLNAVQQTLVQGVIGPLLEQAPQGLTRAHLALLLGRPPESLKLPTDTLVLPWSDQDALLIAPTHWQALRTQVLDALTRLHTQSPDEPGVNAARLRRMALPTLNAATQIQGDALWQGLLSALLAEGALAQSGAWLHLPTHRVELSASEQALAERLLPALQGLTPADGYDPPWVRDLTKDFHMGEEVVRQLLRKLARQGTLHQVVKDLFYTAERMNELAALIARLAAEANPAPADDSGRAMPAMRGAIEAAHFRDATGLGRKRAIQVLEYFDRVGYTRRVRDAHLLRPGVSWQSAAH</sequence>
<dbReference type="GO" id="GO:0003723">
    <property type="term" value="F:RNA binding"/>
    <property type="evidence" value="ECO:0007669"/>
    <property type="project" value="InterPro"/>
</dbReference>
<keyword evidence="10" id="KW-0251">Elongation factor</keyword>
<dbReference type="PANTHER" id="PTHR43721:SF22">
    <property type="entry name" value="ELONGATION FACTOR TU, MITOCHONDRIAL"/>
    <property type="match status" value="1"/>
</dbReference>
<organism evidence="10 11">
    <name type="scientific">Hylemonella gracilis</name>
    <dbReference type="NCBI Taxonomy" id="80880"/>
    <lineage>
        <taxon>Bacteria</taxon>
        <taxon>Pseudomonadati</taxon>
        <taxon>Pseudomonadota</taxon>
        <taxon>Betaproteobacteria</taxon>
        <taxon>Burkholderiales</taxon>
        <taxon>Comamonadaceae</taxon>
        <taxon>Hylemonella</taxon>
    </lineage>
</organism>
<dbReference type="GO" id="GO:0003746">
    <property type="term" value="F:translation elongation factor activity"/>
    <property type="evidence" value="ECO:0007669"/>
    <property type="project" value="UniProtKB-KW"/>
</dbReference>
<name>A0A4P6ULT0_9BURK</name>
<dbReference type="InterPro" id="IPR000795">
    <property type="entry name" value="T_Tr_GTP-bd_dom"/>
</dbReference>
<dbReference type="Pfam" id="PF00009">
    <property type="entry name" value="GTP_EFTU"/>
    <property type="match status" value="1"/>
</dbReference>
<keyword evidence="5" id="KW-0648">Protein biosynthesis</keyword>
<dbReference type="InterPro" id="IPR015190">
    <property type="entry name" value="Elong_fac_SelB-wing-hlx_typ-2"/>
</dbReference>
<evidence type="ECO:0000256" key="1">
    <source>
        <dbReference type="ARBA" id="ARBA00004496"/>
    </source>
</evidence>
<evidence type="ECO:0000256" key="5">
    <source>
        <dbReference type="ARBA" id="ARBA00022917"/>
    </source>
</evidence>
<protein>
    <recommendedName>
        <fullName evidence="2">Selenocysteine-specific elongation factor</fullName>
    </recommendedName>
    <alternativeName>
        <fullName evidence="8">SelB translation factor</fullName>
    </alternativeName>
</protein>
<evidence type="ECO:0000256" key="3">
    <source>
        <dbReference type="ARBA" id="ARBA00022490"/>
    </source>
</evidence>
<dbReference type="GO" id="GO:0005525">
    <property type="term" value="F:GTP binding"/>
    <property type="evidence" value="ECO:0007669"/>
    <property type="project" value="UniProtKB-KW"/>
</dbReference>
<dbReference type="KEGG" id="hgr:DW355_04695"/>
<dbReference type="EMBL" id="CP031395">
    <property type="protein sequence ID" value="QBK06378.1"/>
    <property type="molecule type" value="Genomic_DNA"/>
</dbReference>
<keyword evidence="4" id="KW-0547">Nucleotide-binding</keyword>